<reference evidence="3" key="1">
    <citation type="journal article" date="2020" name="Stud. Mycol.">
        <title>101 Dothideomycetes genomes: a test case for predicting lifestyles and emergence of pathogens.</title>
        <authorList>
            <person name="Haridas S."/>
            <person name="Albert R."/>
            <person name="Binder M."/>
            <person name="Bloem J."/>
            <person name="Labutti K."/>
            <person name="Salamov A."/>
            <person name="Andreopoulos B."/>
            <person name="Baker S."/>
            <person name="Barry K."/>
            <person name="Bills G."/>
            <person name="Bluhm B."/>
            <person name="Cannon C."/>
            <person name="Castanera R."/>
            <person name="Culley D."/>
            <person name="Daum C."/>
            <person name="Ezra D."/>
            <person name="Gonzalez J."/>
            <person name="Henrissat B."/>
            <person name="Kuo A."/>
            <person name="Liang C."/>
            <person name="Lipzen A."/>
            <person name="Lutzoni F."/>
            <person name="Magnuson J."/>
            <person name="Mondo S."/>
            <person name="Nolan M."/>
            <person name="Ohm R."/>
            <person name="Pangilinan J."/>
            <person name="Park H.-J."/>
            <person name="Ramirez L."/>
            <person name="Alfaro M."/>
            <person name="Sun H."/>
            <person name="Tritt A."/>
            <person name="Yoshinaga Y."/>
            <person name="Zwiers L.-H."/>
            <person name="Turgeon B."/>
            <person name="Goodwin S."/>
            <person name="Spatafora J."/>
            <person name="Crous P."/>
            <person name="Grigoriev I."/>
        </authorList>
    </citation>
    <scope>NUCLEOTIDE SEQUENCE</scope>
    <source>
        <strain evidence="3">CBS 262.69</strain>
    </source>
</reference>
<keyword evidence="4" id="KW-1185">Reference proteome</keyword>
<protein>
    <submittedName>
        <fullName evidence="3">Oxidoreductase</fullName>
    </submittedName>
</protein>
<dbReference type="PRINTS" id="PR00081">
    <property type="entry name" value="GDHRDH"/>
</dbReference>
<dbReference type="Proteomes" id="UP000799640">
    <property type="component" value="Unassembled WGS sequence"/>
</dbReference>
<name>A0A6G1HNH5_9PEZI</name>
<dbReference type="AlphaFoldDB" id="A0A6G1HNH5"/>
<dbReference type="EMBL" id="ML996703">
    <property type="protein sequence ID" value="KAF2397387.1"/>
    <property type="molecule type" value="Genomic_DNA"/>
</dbReference>
<evidence type="ECO:0000313" key="4">
    <source>
        <dbReference type="Proteomes" id="UP000799640"/>
    </source>
</evidence>
<dbReference type="GO" id="GO:0016491">
    <property type="term" value="F:oxidoreductase activity"/>
    <property type="evidence" value="ECO:0007669"/>
    <property type="project" value="UniProtKB-KW"/>
</dbReference>
<dbReference type="PANTHER" id="PTHR24320">
    <property type="entry name" value="RETINOL DEHYDROGENASE"/>
    <property type="match status" value="1"/>
</dbReference>
<gene>
    <name evidence="3" type="ORF">EJ06DRAFT_514788</name>
</gene>
<dbReference type="InterPro" id="IPR002347">
    <property type="entry name" value="SDR_fam"/>
</dbReference>
<proteinExistence type="inferred from homology"/>
<keyword evidence="2" id="KW-0560">Oxidoreductase</keyword>
<evidence type="ECO:0000313" key="3">
    <source>
        <dbReference type="EMBL" id="KAF2397387.1"/>
    </source>
</evidence>
<dbReference type="OrthoDB" id="191139at2759"/>
<dbReference type="Gene3D" id="3.40.50.720">
    <property type="entry name" value="NAD(P)-binding Rossmann-like Domain"/>
    <property type="match status" value="1"/>
</dbReference>
<evidence type="ECO:0000256" key="2">
    <source>
        <dbReference type="ARBA" id="ARBA00023002"/>
    </source>
</evidence>
<dbReference type="Pfam" id="PF00106">
    <property type="entry name" value="adh_short"/>
    <property type="match status" value="1"/>
</dbReference>
<organism evidence="3 4">
    <name type="scientific">Trichodelitschia bisporula</name>
    <dbReference type="NCBI Taxonomy" id="703511"/>
    <lineage>
        <taxon>Eukaryota</taxon>
        <taxon>Fungi</taxon>
        <taxon>Dikarya</taxon>
        <taxon>Ascomycota</taxon>
        <taxon>Pezizomycotina</taxon>
        <taxon>Dothideomycetes</taxon>
        <taxon>Dothideomycetes incertae sedis</taxon>
        <taxon>Phaeotrichales</taxon>
        <taxon>Phaeotrichaceae</taxon>
        <taxon>Trichodelitschia</taxon>
    </lineage>
</organism>
<dbReference type="SUPFAM" id="SSF51735">
    <property type="entry name" value="NAD(P)-binding Rossmann-fold domains"/>
    <property type="match status" value="1"/>
</dbReference>
<accession>A0A6G1HNH5</accession>
<dbReference type="PANTHER" id="PTHR24320:SF154">
    <property type="entry name" value="OXIDOREDUCTASE, SHORT-CHAIN DEHYDROGENASE_REDUCTASE FAMILY (AFU_ORTHOLOGUE AFUA_2G04560)"/>
    <property type="match status" value="1"/>
</dbReference>
<evidence type="ECO:0000256" key="1">
    <source>
        <dbReference type="ARBA" id="ARBA00006484"/>
    </source>
</evidence>
<sequence length="311" mass="33662">MVTFSFNPETDIPDLSGKVIVITGATSGIGRVAARAFAKHNPAFIWLSGRSASRADAVIAELNAISPTTRTAFLPCDLSSLSSVAAAADTVLAGPANSTPRLDILMCNAGVATLPTGLSADGYEVQFATNHLGHALLIRKLLPLVEKAPDPRVVVLTSLAFNMAGGIPFDKLRTTQSMMFGKWRRYGQSKLANLLYSRELAKRYPNVTVVCVHPGVVMTEMVATMSWINWAIVQVTTFWYQLTLEQGAYNQLWASVVPKDQVTSGAFYEPVGKSSTPQTATAKHDGLALKLWEWTEKELEKYLAGGADTRL</sequence>
<comment type="similarity">
    <text evidence="1">Belongs to the short-chain dehydrogenases/reductases (SDR) family.</text>
</comment>
<dbReference type="InterPro" id="IPR036291">
    <property type="entry name" value="NAD(P)-bd_dom_sf"/>
</dbReference>